<evidence type="ECO:0000313" key="1">
    <source>
        <dbReference type="EMBL" id="KEQ52839.1"/>
    </source>
</evidence>
<protein>
    <submittedName>
        <fullName evidence="1">Putative protease</fullName>
    </submittedName>
</protein>
<accession>A0A081RCB6</accession>
<keyword evidence="1" id="KW-0378">Hydrolase</keyword>
<evidence type="ECO:0000313" key="2">
    <source>
        <dbReference type="Proteomes" id="UP000028411"/>
    </source>
</evidence>
<dbReference type="SUPFAM" id="SSF50494">
    <property type="entry name" value="Trypsin-like serine proteases"/>
    <property type="match status" value="1"/>
</dbReference>
<dbReference type="EMBL" id="JFHR01000034">
    <property type="protein sequence ID" value="KEQ52839.1"/>
    <property type="molecule type" value="Genomic_DNA"/>
</dbReference>
<dbReference type="InterPro" id="IPR009003">
    <property type="entry name" value="Peptidase_S1_PA"/>
</dbReference>
<name>A0A081RCB6_SPHCR</name>
<dbReference type="AlphaFoldDB" id="A0A081RCB6"/>
<comment type="caution">
    <text evidence="1">The sequence shown here is derived from an EMBL/GenBank/DDBJ whole genome shotgun (WGS) entry which is preliminary data.</text>
</comment>
<dbReference type="RefSeq" id="WP_037453207.1">
    <property type="nucleotide sequence ID" value="NZ_JFHR01000034.1"/>
</dbReference>
<dbReference type="OrthoDB" id="8210367at2"/>
<gene>
    <name evidence="1" type="ORF">BV95_02903</name>
</gene>
<organism evidence="1 2">
    <name type="scientific">Sphingobium chlorophenolicum</name>
    <dbReference type="NCBI Taxonomy" id="46429"/>
    <lineage>
        <taxon>Bacteria</taxon>
        <taxon>Pseudomonadati</taxon>
        <taxon>Pseudomonadota</taxon>
        <taxon>Alphaproteobacteria</taxon>
        <taxon>Sphingomonadales</taxon>
        <taxon>Sphingomonadaceae</taxon>
        <taxon>Sphingobium</taxon>
    </lineage>
</organism>
<dbReference type="Gene3D" id="2.40.10.120">
    <property type="match status" value="1"/>
</dbReference>
<dbReference type="Proteomes" id="UP000028411">
    <property type="component" value="Unassembled WGS sequence"/>
</dbReference>
<reference evidence="1 2" key="1">
    <citation type="submission" date="2014-02" db="EMBL/GenBank/DDBJ databases">
        <title>Whole genome sequence of Sphingobium chlorophenolicum NBRC 16172.</title>
        <authorList>
            <person name="Gan H.M."/>
            <person name="Gan H.Y."/>
            <person name="Chew T.H."/>
            <person name="Savka M.A."/>
        </authorList>
    </citation>
    <scope>NUCLEOTIDE SEQUENCE [LARGE SCALE GENOMIC DNA]</scope>
    <source>
        <strain evidence="1 2">NBRC 16172</strain>
    </source>
</reference>
<keyword evidence="1" id="KW-0645">Protease</keyword>
<dbReference type="GO" id="GO:0006508">
    <property type="term" value="P:proteolysis"/>
    <property type="evidence" value="ECO:0007669"/>
    <property type="project" value="UniProtKB-KW"/>
</dbReference>
<dbReference type="Pfam" id="PF13365">
    <property type="entry name" value="Trypsin_2"/>
    <property type="match status" value="1"/>
</dbReference>
<dbReference type="PATRIC" id="fig|46429.4.peg.2877"/>
<dbReference type="eggNOG" id="COG0265">
    <property type="taxonomic scope" value="Bacteria"/>
</dbReference>
<sequence length="285" mass="30455">MGPRRFGCLPGLLGIILALLWISEVTKPTPLHVEAFDPRTPRRPMPQWSDESFVIEERAEAPADSMGTTFAVDREGAWLTAEHVTHGCARVGIEQGGFARPVSRLVESREADAALVRGGVASDHALPLSDQMPPPGSVGYHMGFPAGEPTLVISELIGAARARRGAGEETQPVLAWAEHARIPMGDGTLSGISGGPVFAEDGHVVGVNSAATDRRGRILTTAPDAMMRLVIASRAVSDRPVAYPFLDIGDARARFESWLAQGVIRRIFCDVDDGPERLTAGRPKG</sequence>
<proteinExistence type="predicted"/>
<dbReference type="GO" id="GO:0008233">
    <property type="term" value="F:peptidase activity"/>
    <property type="evidence" value="ECO:0007669"/>
    <property type="project" value="UniProtKB-KW"/>
</dbReference>